<evidence type="ECO:0000256" key="1">
    <source>
        <dbReference type="ARBA" id="ARBA00022679"/>
    </source>
</evidence>
<dbReference type="Gene3D" id="3.40.50.2000">
    <property type="entry name" value="Glycogen Phosphorylase B"/>
    <property type="match status" value="2"/>
</dbReference>
<dbReference type="PANTHER" id="PTHR46401:SF2">
    <property type="entry name" value="GLYCOSYLTRANSFERASE WBBK-RELATED"/>
    <property type="match status" value="1"/>
</dbReference>
<protein>
    <submittedName>
        <fullName evidence="4">Glycoside hydrolase</fullName>
    </submittedName>
</protein>
<name>A0A917MBN7_9FLAO</name>
<feature type="domain" description="Glycosyltransferase subfamily 4-like N-terminal" evidence="3">
    <location>
        <begin position="27"/>
        <end position="152"/>
    </location>
</feature>
<keyword evidence="5" id="KW-1185">Reference proteome</keyword>
<accession>A0A917MBN7</accession>
<feature type="domain" description="Glycosyl transferase family 1" evidence="2">
    <location>
        <begin position="156"/>
        <end position="310"/>
    </location>
</feature>
<dbReference type="GO" id="GO:0016787">
    <property type="term" value="F:hydrolase activity"/>
    <property type="evidence" value="ECO:0007669"/>
    <property type="project" value="UniProtKB-KW"/>
</dbReference>
<dbReference type="Proteomes" id="UP000633278">
    <property type="component" value="Unassembled WGS sequence"/>
</dbReference>
<evidence type="ECO:0000259" key="3">
    <source>
        <dbReference type="Pfam" id="PF13439"/>
    </source>
</evidence>
<dbReference type="SUPFAM" id="SSF53756">
    <property type="entry name" value="UDP-Glycosyltransferase/glycogen phosphorylase"/>
    <property type="match status" value="1"/>
</dbReference>
<dbReference type="InterPro" id="IPR028098">
    <property type="entry name" value="Glyco_trans_4-like_N"/>
</dbReference>
<proteinExistence type="predicted"/>
<dbReference type="InterPro" id="IPR001296">
    <property type="entry name" value="Glyco_trans_1"/>
</dbReference>
<dbReference type="CDD" id="cd03801">
    <property type="entry name" value="GT4_PimA-like"/>
    <property type="match status" value="1"/>
</dbReference>
<reference evidence="4" key="2">
    <citation type="submission" date="2020-09" db="EMBL/GenBank/DDBJ databases">
        <authorList>
            <person name="Sun Q."/>
            <person name="Zhou Y."/>
        </authorList>
    </citation>
    <scope>NUCLEOTIDE SEQUENCE</scope>
    <source>
        <strain evidence="4">CGMCC 1.15763</strain>
    </source>
</reference>
<evidence type="ECO:0000313" key="4">
    <source>
        <dbReference type="EMBL" id="GGG89877.1"/>
    </source>
</evidence>
<gene>
    <name evidence="4" type="ORF">GCM10011416_03010</name>
</gene>
<organism evidence="4 5">
    <name type="scientific">Polaribacter pacificus</name>
    <dbReference type="NCBI Taxonomy" id="1775173"/>
    <lineage>
        <taxon>Bacteria</taxon>
        <taxon>Pseudomonadati</taxon>
        <taxon>Bacteroidota</taxon>
        <taxon>Flavobacteriia</taxon>
        <taxon>Flavobacteriales</taxon>
        <taxon>Flavobacteriaceae</taxon>
    </lineage>
</organism>
<dbReference type="Pfam" id="PF13439">
    <property type="entry name" value="Glyco_transf_4"/>
    <property type="match status" value="1"/>
</dbReference>
<comment type="caution">
    <text evidence="4">The sequence shown here is derived from an EMBL/GenBank/DDBJ whole genome shotgun (WGS) entry which is preliminary data.</text>
</comment>
<dbReference type="Pfam" id="PF00534">
    <property type="entry name" value="Glycos_transf_1"/>
    <property type="match status" value="1"/>
</dbReference>
<evidence type="ECO:0000259" key="2">
    <source>
        <dbReference type="Pfam" id="PF00534"/>
    </source>
</evidence>
<dbReference type="GO" id="GO:0016757">
    <property type="term" value="F:glycosyltransferase activity"/>
    <property type="evidence" value="ECO:0007669"/>
    <property type="project" value="InterPro"/>
</dbReference>
<dbReference type="GO" id="GO:0009103">
    <property type="term" value="P:lipopolysaccharide biosynthetic process"/>
    <property type="evidence" value="ECO:0007669"/>
    <property type="project" value="TreeGrafter"/>
</dbReference>
<evidence type="ECO:0000313" key="5">
    <source>
        <dbReference type="Proteomes" id="UP000633278"/>
    </source>
</evidence>
<sequence length="343" mass="39046">MLHRVSVLHIISDQSISKPEITISQQKNLTVYTGYLPKTKNPLHKLIAYLSITRKLLKRIDSFDAVHLNRIYPLGFIALYLKWFKSIPYIISEHWTGFLSERADQLNAFEKQVTKLIVSRASVVCPVSKFLEKSMLQLNFKGHYSCVGNVIDNTLFKPGNKLDQPYSLVHVSNLRDAQKNITGMLHVAKILENQIGTFTWNFIGGNADEYQDLITKLNFTKANIFFEAHLNHKELAQRLQQADLCISFSNYESFGIVIPEAILCNTPVIATQTGIVNELPKSTSLQLISVGDEAALEAAILQQKTKRNIEEPSELQAYIQKKYSKDEIAKEFSKHYFNSLKLL</sequence>
<dbReference type="EMBL" id="BMJW01000001">
    <property type="protein sequence ID" value="GGG89877.1"/>
    <property type="molecule type" value="Genomic_DNA"/>
</dbReference>
<reference evidence="4" key="1">
    <citation type="journal article" date="2014" name="Int. J. Syst. Evol. Microbiol.">
        <title>Complete genome sequence of Corynebacterium casei LMG S-19264T (=DSM 44701T), isolated from a smear-ripened cheese.</title>
        <authorList>
            <consortium name="US DOE Joint Genome Institute (JGI-PGF)"/>
            <person name="Walter F."/>
            <person name="Albersmeier A."/>
            <person name="Kalinowski J."/>
            <person name="Ruckert C."/>
        </authorList>
    </citation>
    <scope>NUCLEOTIDE SEQUENCE</scope>
    <source>
        <strain evidence="4">CGMCC 1.15763</strain>
    </source>
</reference>
<dbReference type="AlphaFoldDB" id="A0A917MBN7"/>
<keyword evidence="4" id="KW-0378">Hydrolase</keyword>
<keyword evidence="1" id="KW-0808">Transferase</keyword>
<dbReference type="PANTHER" id="PTHR46401">
    <property type="entry name" value="GLYCOSYLTRANSFERASE WBBK-RELATED"/>
    <property type="match status" value="1"/>
</dbReference>